<proteinExistence type="predicted"/>
<dbReference type="AlphaFoldDB" id="A0A9P4K8G0"/>
<organism evidence="1 2">
    <name type="scientific">Lojkania enalia</name>
    <dbReference type="NCBI Taxonomy" id="147567"/>
    <lineage>
        <taxon>Eukaryota</taxon>
        <taxon>Fungi</taxon>
        <taxon>Dikarya</taxon>
        <taxon>Ascomycota</taxon>
        <taxon>Pezizomycotina</taxon>
        <taxon>Dothideomycetes</taxon>
        <taxon>Pleosporomycetidae</taxon>
        <taxon>Pleosporales</taxon>
        <taxon>Pleosporales incertae sedis</taxon>
        <taxon>Lojkania</taxon>
    </lineage>
</organism>
<protein>
    <submittedName>
        <fullName evidence="1">Uncharacterized protein</fullName>
    </submittedName>
</protein>
<gene>
    <name evidence="1" type="ORF">CC78DRAFT_267802</name>
</gene>
<accession>A0A9P4K8G0</accession>
<reference evidence="2" key="1">
    <citation type="journal article" date="2020" name="Stud. Mycol.">
        <title>101 Dothideomycetes genomes: A test case for predicting lifestyles and emergence of pathogens.</title>
        <authorList>
            <person name="Haridas S."/>
            <person name="Albert R."/>
            <person name="Binder M."/>
            <person name="Bloem J."/>
            <person name="LaButti K."/>
            <person name="Salamov A."/>
            <person name="Andreopoulos B."/>
            <person name="Baker S."/>
            <person name="Barry K."/>
            <person name="Bills G."/>
            <person name="Bluhm B."/>
            <person name="Cannon C."/>
            <person name="Castanera R."/>
            <person name="Culley D."/>
            <person name="Daum C."/>
            <person name="Ezra D."/>
            <person name="Gonzalez J."/>
            <person name="Henrissat B."/>
            <person name="Kuo A."/>
            <person name="Liang C."/>
            <person name="Lipzen A."/>
            <person name="Lutzoni F."/>
            <person name="Magnuson J."/>
            <person name="Mondo S."/>
            <person name="Nolan M."/>
            <person name="Ohm R."/>
            <person name="Pangilinan J."/>
            <person name="Park H.-J."/>
            <person name="Ramirez L."/>
            <person name="Alfaro M."/>
            <person name="Sun H."/>
            <person name="Tritt A."/>
            <person name="Yoshinaga Y."/>
            <person name="Zwiers L.-H."/>
            <person name="Turgeon B."/>
            <person name="Goodwin S."/>
            <person name="Spatafora J."/>
            <person name="Crous P."/>
            <person name="Grigoriev I."/>
        </authorList>
    </citation>
    <scope>NUCLEOTIDE SEQUENCE [LARGE SCALE GENOMIC DNA]</scope>
    <source>
        <strain evidence="2">CBS 304.66</strain>
    </source>
</reference>
<keyword evidence="2" id="KW-1185">Reference proteome</keyword>
<dbReference type="OrthoDB" id="3797007at2759"/>
<comment type="caution">
    <text evidence="1">The sequence shown here is derived from an EMBL/GenBank/DDBJ whole genome shotgun (WGS) entry which is preliminary data.</text>
</comment>
<dbReference type="EMBL" id="ML986623">
    <property type="protein sequence ID" value="KAF2263661.1"/>
    <property type="molecule type" value="Genomic_DNA"/>
</dbReference>
<evidence type="ECO:0000313" key="2">
    <source>
        <dbReference type="Proteomes" id="UP000800093"/>
    </source>
</evidence>
<sequence>MHKIPRILYLISSYAASYSVITATPNSQLDCANSLFHTLLTHYFPRDQGFQVQKWEPCKYDWSIELKSRTKDPKARAKEQPIFHRVPRENIGGFVVEKMHFVPRDNSHKDEEWIPHTFLAIMIDNLSTKPTWSTTALVQPRDILVPAFSLPPSIYNSNSPTQTSLSTPAPHTPILSAPAFLVLGPQIEFYTFDLHAERESDMCASVKPHRGHVIRICAENKIALGQMFEWVAGWEVRYEDGRVGEGARKWV</sequence>
<name>A0A9P4K8G0_9PLEO</name>
<dbReference type="Proteomes" id="UP000800093">
    <property type="component" value="Unassembled WGS sequence"/>
</dbReference>
<evidence type="ECO:0000313" key="1">
    <source>
        <dbReference type="EMBL" id="KAF2263661.1"/>
    </source>
</evidence>